<evidence type="ECO:0000313" key="2">
    <source>
        <dbReference type="Proteomes" id="UP001244341"/>
    </source>
</evidence>
<dbReference type="Proteomes" id="UP001244341">
    <property type="component" value="Chromosome 3b"/>
</dbReference>
<name>A0ABY8TQI9_TETOB</name>
<evidence type="ECO:0000313" key="1">
    <source>
        <dbReference type="EMBL" id="WIA11377.1"/>
    </source>
</evidence>
<gene>
    <name evidence="1" type="ORF">OEZ85_011498</name>
</gene>
<accession>A0ABY8TQI9</accession>
<reference evidence="1 2" key="1">
    <citation type="submission" date="2023-05" db="EMBL/GenBank/DDBJ databases">
        <title>A 100% complete, gapless, phased diploid assembly of the Scenedesmus obliquus UTEX 3031 genome.</title>
        <authorList>
            <person name="Biondi T.C."/>
            <person name="Hanschen E.R."/>
            <person name="Kwon T."/>
            <person name="Eng W."/>
            <person name="Kruse C.P.S."/>
            <person name="Koehler S.I."/>
            <person name="Kunde Y."/>
            <person name="Gleasner C.D."/>
            <person name="You Mak K.T."/>
            <person name="Polle J."/>
            <person name="Hovde B.T."/>
            <person name="Starkenburg S.R."/>
        </authorList>
    </citation>
    <scope>NUCLEOTIDE SEQUENCE [LARGE SCALE GENOMIC DNA]</scope>
    <source>
        <strain evidence="1 2">DOE0152z</strain>
    </source>
</reference>
<organism evidence="1 2">
    <name type="scientific">Tetradesmus obliquus</name>
    <name type="common">Green alga</name>
    <name type="synonym">Acutodesmus obliquus</name>
    <dbReference type="NCBI Taxonomy" id="3088"/>
    <lineage>
        <taxon>Eukaryota</taxon>
        <taxon>Viridiplantae</taxon>
        <taxon>Chlorophyta</taxon>
        <taxon>core chlorophytes</taxon>
        <taxon>Chlorophyceae</taxon>
        <taxon>CS clade</taxon>
        <taxon>Sphaeropleales</taxon>
        <taxon>Scenedesmaceae</taxon>
        <taxon>Tetradesmus</taxon>
    </lineage>
</organism>
<protein>
    <submittedName>
        <fullName evidence="1">Uncharacterized protein</fullName>
    </submittedName>
</protein>
<dbReference type="EMBL" id="CP126210">
    <property type="protein sequence ID" value="WIA11377.1"/>
    <property type="molecule type" value="Genomic_DNA"/>
</dbReference>
<keyword evidence="2" id="KW-1185">Reference proteome</keyword>
<proteinExistence type="predicted"/>
<sequence>MASLERSCCPAVKRQLVMAYWNALLAAVVKRACDLEAQLFVQQQLHNAGGSIMQLLFGLPASEAVQVYAACSTTAGSAGGIGAGNKPLLAALGSSSSSSSSSVPGAVAGLDKVYHKGQEALALTMQTDRSLRVFYGFECAAVRDKLHDAVRLAVMGSNTALDRNLRCCEETVAALDLGLPHSERVIRVHPCFKYGTVRNKPGNLYLCSSMLAFDYDDSEAPKAIAVQQQLQGTAAGPGTALAGVTGRVHSSQLLPAAAAGDTGGSQTGDVLLSVGSRVLVRYADILKLKQEKGSWGDKHWLVVVYASGPRSEPCTLELGGGGQQLVSDMLADLSRIMAATGH</sequence>